<feature type="transmembrane region" description="Helical" evidence="6">
    <location>
        <begin position="9"/>
        <end position="28"/>
    </location>
</feature>
<evidence type="ECO:0000256" key="3">
    <source>
        <dbReference type="ARBA" id="ARBA00022692"/>
    </source>
</evidence>
<dbReference type="InterPro" id="IPR019264">
    <property type="entry name" value="DUF2179"/>
</dbReference>
<evidence type="ECO:0000256" key="5">
    <source>
        <dbReference type="ARBA" id="ARBA00023136"/>
    </source>
</evidence>
<keyword evidence="4 6" id="KW-1133">Transmembrane helix</keyword>
<organism evidence="8 9">
    <name type="scientific">Massilimicrobiota timonensis</name>
    <dbReference type="NCBI Taxonomy" id="1776392"/>
    <lineage>
        <taxon>Bacteria</taxon>
        <taxon>Bacillati</taxon>
        <taxon>Bacillota</taxon>
        <taxon>Erysipelotrichia</taxon>
        <taxon>Erysipelotrichales</taxon>
        <taxon>Erysipelotrichaceae</taxon>
        <taxon>Massilimicrobiota</taxon>
    </lineage>
</organism>
<comment type="subcellular location">
    <subcellularLocation>
        <location evidence="1">Cell membrane</location>
        <topology evidence="1">Multi-pass membrane protein</topology>
    </subcellularLocation>
</comment>
<dbReference type="PANTHER" id="PTHR33545">
    <property type="entry name" value="UPF0750 MEMBRANE PROTEIN YITT-RELATED"/>
    <property type="match status" value="1"/>
</dbReference>
<evidence type="ECO:0000313" key="9">
    <source>
        <dbReference type="Proteomes" id="UP001529275"/>
    </source>
</evidence>
<feature type="transmembrane region" description="Helical" evidence="6">
    <location>
        <begin position="48"/>
        <end position="71"/>
    </location>
</feature>
<dbReference type="InterPro" id="IPR015867">
    <property type="entry name" value="N-reg_PII/ATP_PRibTrfase_C"/>
</dbReference>
<keyword evidence="2" id="KW-1003">Cell membrane</keyword>
<dbReference type="InterPro" id="IPR051461">
    <property type="entry name" value="UPF0750_membrane"/>
</dbReference>
<dbReference type="Pfam" id="PF02588">
    <property type="entry name" value="YitT_membrane"/>
    <property type="match status" value="1"/>
</dbReference>
<protein>
    <submittedName>
        <fullName evidence="8">YitT family protein</fullName>
    </submittedName>
</protein>
<reference evidence="8 9" key="2">
    <citation type="submission" date="2023-06" db="EMBL/GenBank/DDBJ databases">
        <authorList>
            <person name="Zeman M."/>
            <person name="Kubasova T."/>
            <person name="Jahodarova E."/>
            <person name="Nykrynova M."/>
            <person name="Rychlik I."/>
        </authorList>
    </citation>
    <scope>NUCLEOTIDE SEQUENCE [LARGE SCALE GENOMIC DNA]</scope>
    <source>
        <strain evidence="8 9">ET341</strain>
    </source>
</reference>
<feature type="transmembrane region" description="Helical" evidence="6">
    <location>
        <begin position="173"/>
        <end position="192"/>
    </location>
</feature>
<evidence type="ECO:0000256" key="2">
    <source>
        <dbReference type="ARBA" id="ARBA00022475"/>
    </source>
</evidence>
<dbReference type="Pfam" id="PF10035">
    <property type="entry name" value="DUF2179"/>
    <property type="match status" value="1"/>
</dbReference>
<proteinExistence type="predicted"/>
<gene>
    <name evidence="8" type="ORF">QUV98_03500</name>
</gene>
<keyword evidence="3 6" id="KW-0812">Transmembrane</keyword>
<comment type="caution">
    <text evidence="8">The sequence shown here is derived from an EMBL/GenBank/DDBJ whole genome shotgun (WGS) entry which is preliminary data.</text>
</comment>
<dbReference type="InterPro" id="IPR003740">
    <property type="entry name" value="YitT"/>
</dbReference>
<reference evidence="9" key="1">
    <citation type="submission" date="2023-06" db="EMBL/GenBank/DDBJ databases">
        <title>Identification and characterization of horizontal gene transfer across gut microbiota members of farm animals based on homology search.</title>
        <authorList>
            <person name="Zeman M."/>
            <person name="Kubasova T."/>
            <person name="Jahodarova E."/>
            <person name="Nykrynova M."/>
            <person name="Rychlik I."/>
        </authorList>
    </citation>
    <scope>NUCLEOTIDE SEQUENCE [LARGE SCALE GENOMIC DNA]</scope>
    <source>
        <strain evidence="9">ET341</strain>
    </source>
</reference>
<evidence type="ECO:0000313" key="8">
    <source>
        <dbReference type="EMBL" id="MDM8195383.1"/>
    </source>
</evidence>
<evidence type="ECO:0000256" key="6">
    <source>
        <dbReference type="SAM" id="Phobius"/>
    </source>
</evidence>
<feature type="transmembrane region" description="Helical" evidence="6">
    <location>
        <begin position="146"/>
        <end position="167"/>
    </location>
</feature>
<feature type="transmembrane region" description="Helical" evidence="6">
    <location>
        <begin position="107"/>
        <end position="125"/>
    </location>
</feature>
<dbReference type="RefSeq" id="WP_289527341.1">
    <property type="nucleotide sequence ID" value="NZ_JAUDCK010000008.1"/>
</dbReference>
<name>A0ABT7UGW6_9FIRM</name>
<evidence type="ECO:0000256" key="1">
    <source>
        <dbReference type="ARBA" id="ARBA00004651"/>
    </source>
</evidence>
<keyword evidence="5 6" id="KW-0472">Membrane</keyword>
<keyword evidence="9" id="KW-1185">Reference proteome</keyword>
<dbReference type="PANTHER" id="PTHR33545:SF5">
    <property type="entry name" value="UPF0750 MEMBRANE PROTEIN YITT"/>
    <property type="match status" value="1"/>
</dbReference>
<dbReference type="Proteomes" id="UP001529275">
    <property type="component" value="Unassembled WGS sequence"/>
</dbReference>
<dbReference type="EMBL" id="JAUDCK010000008">
    <property type="protein sequence ID" value="MDM8195383.1"/>
    <property type="molecule type" value="Genomic_DNA"/>
</dbReference>
<dbReference type="CDD" id="cd16380">
    <property type="entry name" value="YitT_C"/>
    <property type="match status" value="1"/>
</dbReference>
<sequence>MNYKFIRNIIGILIGNTIYALAVLLFIVPNGLITGGSTGLSIGAQHLLGIPMTLFLSIFNILMFLLGLLILGKTFAFTTLISTFYYPLILSVFEKTIGYTQMTTDPLLAALLGGMMIGVAIGLVIKCNASTGGMDIPPLIINKKTGIPVSVSMYAFDFLILLMQVFYTDREMVLYGIVLVATYTIVLDKVLVVGKAQTEVMIVSKEYEQINDMIIHELDRGTTMLKSISGYMKNEYPVIMTVISNRELPKLNYLVLNIDEHAFMVVSKVNEVKGRGFTFKKEYIES</sequence>
<accession>A0ABT7UGW6</accession>
<dbReference type="Gene3D" id="3.30.70.120">
    <property type="match status" value="1"/>
</dbReference>
<evidence type="ECO:0000259" key="7">
    <source>
        <dbReference type="Pfam" id="PF10035"/>
    </source>
</evidence>
<evidence type="ECO:0000256" key="4">
    <source>
        <dbReference type="ARBA" id="ARBA00022989"/>
    </source>
</evidence>
<dbReference type="PIRSF" id="PIRSF006483">
    <property type="entry name" value="Membrane_protein_YitT"/>
    <property type="match status" value="1"/>
</dbReference>
<feature type="domain" description="DUF2179" evidence="7">
    <location>
        <begin position="220"/>
        <end position="274"/>
    </location>
</feature>